<gene>
    <name evidence="2" type="ORF">H9761_14805</name>
</gene>
<dbReference type="Pfam" id="PF06541">
    <property type="entry name" value="ABC_trans_CmpB"/>
    <property type="match status" value="1"/>
</dbReference>
<dbReference type="EMBL" id="DWWS01000050">
    <property type="protein sequence ID" value="HJC24949.1"/>
    <property type="molecule type" value="Genomic_DNA"/>
</dbReference>
<keyword evidence="1" id="KW-0812">Transmembrane</keyword>
<dbReference type="AlphaFoldDB" id="A0A9D2NJM8"/>
<reference evidence="2" key="2">
    <citation type="submission" date="2021-04" db="EMBL/GenBank/DDBJ databases">
        <authorList>
            <person name="Gilroy R."/>
        </authorList>
    </citation>
    <scope>NUCLEOTIDE SEQUENCE</scope>
    <source>
        <strain evidence="2">USAMLcec2-132</strain>
    </source>
</reference>
<feature type="transmembrane region" description="Helical" evidence="1">
    <location>
        <begin position="77"/>
        <end position="98"/>
    </location>
</feature>
<comment type="caution">
    <text evidence="2">The sequence shown here is derived from an EMBL/GenBank/DDBJ whole genome shotgun (WGS) entry which is preliminary data.</text>
</comment>
<protein>
    <submittedName>
        <fullName evidence="2">ABC transporter permease</fullName>
    </submittedName>
</protein>
<feature type="transmembrane region" description="Helical" evidence="1">
    <location>
        <begin position="119"/>
        <end position="142"/>
    </location>
</feature>
<proteinExistence type="predicted"/>
<reference evidence="2" key="1">
    <citation type="journal article" date="2021" name="PeerJ">
        <title>Extensive microbial diversity within the chicken gut microbiome revealed by metagenomics and culture.</title>
        <authorList>
            <person name="Gilroy R."/>
            <person name="Ravi A."/>
            <person name="Getino M."/>
            <person name="Pursley I."/>
            <person name="Horton D.L."/>
            <person name="Alikhan N.F."/>
            <person name="Baker D."/>
            <person name="Gharbi K."/>
            <person name="Hall N."/>
            <person name="Watson M."/>
            <person name="Adriaenssens E.M."/>
            <person name="Foster-Nyarko E."/>
            <person name="Jarju S."/>
            <person name="Secka A."/>
            <person name="Antonio M."/>
            <person name="Oren A."/>
            <person name="Chaudhuri R.R."/>
            <person name="La Ragione R."/>
            <person name="Hildebrand F."/>
            <person name="Pallen M.J."/>
        </authorList>
    </citation>
    <scope>NUCLEOTIDE SEQUENCE</scope>
    <source>
        <strain evidence="2">USAMLcec2-132</strain>
    </source>
</reference>
<keyword evidence="1" id="KW-0472">Membrane</keyword>
<feature type="transmembrane region" description="Helical" evidence="1">
    <location>
        <begin position="148"/>
        <end position="177"/>
    </location>
</feature>
<feature type="transmembrane region" description="Helical" evidence="1">
    <location>
        <begin position="12"/>
        <end position="31"/>
    </location>
</feature>
<name>A0A9D2NJM8_9FIRM</name>
<evidence type="ECO:0000256" key="1">
    <source>
        <dbReference type="SAM" id="Phobius"/>
    </source>
</evidence>
<feature type="transmembrane region" description="Helical" evidence="1">
    <location>
        <begin position="52"/>
        <end position="71"/>
    </location>
</feature>
<keyword evidence="1" id="KW-1133">Transmembrane helix</keyword>
<accession>A0A9D2NJM8</accession>
<dbReference type="Proteomes" id="UP000823891">
    <property type="component" value="Unassembled WGS sequence"/>
</dbReference>
<evidence type="ECO:0000313" key="2">
    <source>
        <dbReference type="EMBL" id="HJC24949.1"/>
    </source>
</evidence>
<dbReference type="InterPro" id="IPR010540">
    <property type="entry name" value="CmpB_TMEM229"/>
</dbReference>
<organism evidence="2 3">
    <name type="scientific">Candidatus Eisenbergiella merdavium</name>
    <dbReference type="NCBI Taxonomy" id="2838551"/>
    <lineage>
        <taxon>Bacteria</taxon>
        <taxon>Bacillati</taxon>
        <taxon>Bacillota</taxon>
        <taxon>Clostridia</taxon>
        <taxon>Lachnospirales</taxon>
        <taxon>Lachnospiraceae</taxon>
        <taxon>Eisenbergiella</taxon>
    </lineage>
</organism>
<evidence type="ECO:0000313" key="3">
    <source>
        <dbReference type="Proteomes" id="UP000823891"/>
    </source>
</evidence>
<sequence>MLLHSIPLIADLHPVRLLAAFCIYSVLGWCMESAYMSLCNRKLTNRGFMKSPFCPIYGVGALAGYFLLRGFAGNLFLLYFAGAFSATVFEYLVGRLMLKLFGEVWWDYHDKPFNYQGLICLESTIAWGFYAVIIIGFLHGIVMKYASWYTYGMGLMVLRAVLLLVLIDFFWHLLLALHVDMDLKGKRDRLREKCRGFLNF</sequence>